<dbReference type="EMBL" id="JAAGRQ010000015">
    <property type="protein sequence ID" value="NDY56193.1"/>
    <property type="molecule type" value="Genomic_DNA"/>
</dbReference>
<feature type="transmembrane region" description="Helical" evidence="1">
    <location>
        <begin position="45"/>
        <end position="63"/>
    </location>
</feature>
<comment type="caution">
    <text evidence="2">The sequence shown here is derived from an EMBL/GenBank/DDBJ whole genome shotgun (WGS) entry which is preliminary data.</text>
</comment>
<organism evidence="2 3">
    <name type="scientific">Desulfolutivibrio sulfodismutans</name>
    <dbReference type="NCBI Taxonomy" id="63561"/>
    <lineage>
        <taxon>Bacteria</taxon>
        <taxon>Pseudomonadati</taxon>
        <taxon>Thermodesulfobacteriota</taxon>
        <taxon>Desulfovibrionia</taxon>
        <taxon>Desulfovibrionales</taxon>
        <taxon>Desulfovibrionaceae</taxon>
        <taxon>Desulfolutivibrio</taxon>
    </lineage>
</organism>
<dbReference type="AlphaFoldDB" id="A0A7K3NK65"/>
<dbReference type="Pfam" id="PF09838">
    <property type="entry name" value="DUF2065"/>
    <property type="match status" value="1"/>
</dbReference>
<keyword evidence="1" id="KW-1133">Transmembrane helix</keyword>
<dbReference type="Proteomes" id="UP000469724">
    <property type="component" value="Unassembled WGS sequence"/>
</dbReference>
<keyword evidence="1" id="KW-0812">Transmembrane</keyword>
<dbReference type="RefSeq" id="WP_163301246.1">
    <property type="nucleotide sequence ID" value="NZ_JAAGRQ010000015.1"/>
</dbReference>
<reference evidence="2 3" key="1">
    <citation type="submission" date="2020-02" db="EMBL/GenBank/DDBJ databases">
        <title>Comparative genomics of sulfur disproportionating microorganisms.</title>
        <authorList>
            <person name="Ward L.M."/>
            <person name="Bertran E."/>
            <person name="Johnston D.T."/>
        </authorList>
    </citation>
    <scope>NUCLEOTIDE SEQUENCE [LARGE SCALE GENOMIC DNA]</scope>
    <source>
        <strain evidence="2 3">DSM 3696</strain>
    </source>
</reference>
<sequence>MEFDGKTFLTALGLAFILEGLPYFLLAERMPTVLRFLSERPAPELRRLGLTAILAGLAVVALVRW</sequence>
<accession>A0A7K3NK65</accession>
<evidence type="ECO:0000313" key="3">
    <source>
        <dbReference type="Proteomes" id="UP000469724"/>
    </source>
</evidence>
<dbReference type="InterPro" id="IPR019201">
    <property type="entry name" value="DUF2065"/>
</dbReference>
<evidence type="ECO:0000256" key="1">
    <source>
        <dbReference type="SAM" id="Phobius"/>
    </source>
</evidence>
<proteinExistence type="predicted"/>
<keyword evidence="1" id="KW-0472">Membrane</keyword>
<gene>
    <name evidence="2" type="ORF">G3N56_05455</name>
</gene>
<protein>
    <submittedName>
        <fullName evidence="2">DUF2065 domain-containing protein</fullName>
    </submittedName>
</protein>
<keyword evidence="3" id="KW-1185">Reference proteome</keyword>
<name>A0A7K3NK65_9BACT</name>
<evidence type="ECO:0000313" key="2">
    <source>
        <dbReference type="EMBL" id="NDY56193.1"/>
    </source>
</evidence>
<feature type="transmembrane region" description="Helical" evidence="1">
    <location>
        <begin position="7"/>
        <end position="25"/>
    </location>
</feature>